<evidence type="ECO:0000256" key="1">
    <source>
        <dbReference type="SAM" id="MobiDB-lite"/>
    </source>
</evidence>
<dbReference type="PANTHER" id="PTHR46645:SF1">
    <property type="entry name" value="GRAM DOMAIN-CONTAINING PROTEIN"/>
    <property type="match status" value="1"/>
</dbReference>
<organism evidence="3 4">
    <name type="scientific">Coturnix japonica</name>
    <name type="common">Japanese quail</name>
    <name type="synonym">Coturnix coturnix japonica</name>
    <dbReference type="NCBI Taxonomy" id="93934"/>
    <lineage>
        <taxon>Eukaryota</taxon>
        <taxon>Metazoa</taxon>
        <taxon>Chordata</taxon>
        <taxon>Craniata</taxon>
        <taxon>Vertebrata</taxon>
        <taxon>Euteleostomi</taxon>
        <taxon>Archelosauria</taxon>
        <taxon>Archosauria</taxon>
        <taxon>Dinosauria</taxon>
        <taxon>Saurischia</taxon>
        <taxon>Theropoda</taxon>
        <taxon>Coelurosauria</taxon>
        <taxon>Aves</taxon>
        <taxon>Neognathae</taxon>
        <taxon>Galloanserae</taxon>
        <taxon>Galliformes</taxon>
        <taxon>Phasianidae</taxon>
        <taxon>Perdicinae</taxon>
        <taxon>Coturnix</taxon>
    </lineage>
</organism>
<proteinExistence type="predicted"/>
<feature type="domain" description="GRAM" evidence="2">
    <location>
        <begin position="67"/>
        <end position="135"/>
    </location>
</feature>
<accession>A0A8C2T2S5</accession>
<sequence length="192" mass="20484">RRRKSRPRAEAEGTRGARGSGSVVQEGTGRLHSPPPGTGRPRFVAGMWGVTAQPHSRASPQLSKRRAAFHKAFEEVAGREALLGCFSCAWQREVPYHGRLYVSSGHLCFHARSDPTCSLQAIVPVASICALKKTNTALLVPNALSVRTVQGDKVSSGRGQWGGAVRGKPTTHPSAHSSSLCHCAGVRPRTSC</sequence>
<dbReference type="Ensembl" id="ENSCJPT00005010411.1">
    <property type="protein sequence ID" value="ENSCJPP00005006627.1"/>
    <property type="gene ID" value="ENSCJPG00005006174.1"/>
</dbReference>
<dbReference type="AlphaFoldDB" id="A0A8C2T2S5"/>
<feature type="region of interest" description="Disordered" evidence="1">
    <location>
        <begin position="157"/>
        <end position="180"/>
    </location>
</feature>
<name>A0A8C2T2S5_COTJA</name>
<dbReference type="SMART" id="SM00568">
    <property type="entry name" value="GRAM"/>
    <property type="match status" value="1"/>
</dbReference>
<dbReference type="PANTHER" id="PTHR46645">
    <property type="entry name" value="GRAM DOMAIN-CONTAINING PROTEIN 2B-RELATED"/>
    <property type="match status" value="1"/>
</dbReference>
<dbReference type="GeneTree" id="ENSGT00940000165115"/>
<dbReference type="InterPro" id="IPR052633">
    <property type="entry name" value="GRAM_domain_protein_2B"/>
</dbReference>
<evidence type="ECO:0000313" key="3">
    <source>
        <dbReference type="Ensembl" id="ENSCJPP00005006627.1"/>
    </source>
</evidence>
<feature type="compositionally biased region" description="Polar residues" evidence="1">
    <location>
        <begin position="171"/>
        <end position="180"/>
    </location>
</feature>
<reference evidence="3" key="3">
    <citation type="submission" date="2025-09" db="UniProtKB">
        <authorList>
            <consortium name="Ensembl"/>
        </authorList>
    </citation>
    <scope>IDENTIFICATION</scope>
</reference>
<feature type="region of interest" description="Disordered" evidence="1">
    <location>
        <begin position="1"/>
        <end position="41"/>
    </location>
</feature>
<reference evidence="3" key="2">
    <citation type="submission" date="2025-08" db="UniProtKB">
        <authorList>
            <consortium name="Ensembl"/>
        </authorList>
    </citation>
    <scope>IDENTIFICATION</scope>
</reference>
<dbReference type="Pfam" id="PF02893">
    <property type="entry name" value="GRAM"/>
    <property type="match status" value="1"/>
</dbReference>
<evidence type="ECO:0000313" key="4">
    <source>
        <dbReference type="Proteomes" id="UP000694412"/>
    </source>
</evidence>
<dbReference type="InterPro" id="IPR004182">
    <property type="entry name" value="GRAM"/>
</dbReference>
<dbReference type="Proteomes" id="UP000694412">
    <property type="component" value="Chromosome 28"/>
</dbReference>
<protein>
    <recommendedName>
        <fullName evidence="2">GRAM domain-containing protein</fullName>
    </recommendedName>
</protein>
<dbReference type="Gene3D" id="2.30.29.30">
    <property type="entry name" value="Pleckstrin-homology domain (PH domain)/Phosphotyrosine-binding domain (PTB)"/>
    <property type="match status" value="1"/>
</dbReference>
<keyword evidence="4" id="KW-1185">Reference proteome</keyword>
<dbReference type="InterPro" id="IPR011993">
    <property type="entry name" value="PH-like_dom_sf"/>
</dbReference>
<evidence type="ECO:0000259" key="2">
    <source>
        <dbReference type="SMART" id="SM00568"/>
    </source>
</evidence>
<reference evidence="3" key="1">
    <citation type="submission" date="2015-11" db="EMBL/GenBank/DDBJ databases">
        <authorList>
            <consortium name="International Coturnix japonica Genome Analysis Consortium"/>
            <person name="Warren W."/>
            <person name="Burt D.W."/>
            <person name="Antin P.B."/>
            <person name="Lanford R."/>
            <person name="Gros J."/>
            <person name="Wilson R.K."/>
        </authorList>
    </citation>
    <scope>NUCLEOTIDE SEQUENCE [LARGE SCALE GENOMIC DNA]</scope>
</reference>